<comment type="subcellular location">
    <subcellularLocation>
        <location evidence="1">Cell membrane</location>
    </subcellularLocation>
    <subcellularLocation>
        <location evidence="2">Cytoplasm</location>
    </subcellularLocation>
</comment>
<organism evidence="13 14">
    <name type="scientific">Ciccaba nigrolineata</name>
    <dbReference type="NCBI Taxonomy" id="1118524"/>
    <lineage>
        <taxon>Eukaryota</taxon>
        <taxon>Metazoa</taxon>
        <taxon>Chordata</taxon>
        <taxon>Craniata</taxon>
        <taxon>Vertebrata</taxon>
        <taxon>Euteleostomi</taxon>
        <taxon>Archelosauria</taxon>
        <taxon>Archosauria</taxon>
        <taxon>Dinosauria</taxon>
        <taxon>Saurischia</taxon>
        <taxon>Theropoda</taxon>
        <taxon>Coelurosauria</taxon>
        <taxon>Aves</taxon>
        <taxon>Neognathae</taxon>
        <taxon>Neoaves</taxon>
        <taxon>Telluraves</taxon>
        <taxon>Strigiformes</taxon>
        <taxon>Strigidae</taxon>
        <taxon>Ciccaba</taxon>
    </lineage>
</organism>
<dbReference type="InterPro" id="IPR013105">
    <property type="entry name" value="TPR_2"/>
</dbReference>
<dbReference type="GO" id="GO:0005886">
    <property type="term" value="C:plasma membrane"/>
    <property type="evidence" value="ECO:0007669"/>
    <property type="project" value="UniProtKB-SubCell"/>
</dbReference>
<dbReference type="GO" id="GO:0072659">
    <property type="term" value="P:protein localization to plasma membrane"/>
    <property type="evidence" value="ECO:0007669"/>
    <property type="project" value="TreeGrafter"/>
</dbReference>
<dbReference type="InterPro" id="IPR011990">
    <property type="entry name" value="TPR-like_helical_dom_sf"/>
</dbReference>
<dbReference type="Proteomes" id="UP000542434">
    <property type="component" value="Unassembled WGS sequence"/>
</dbReference>
<feature type="repeat" description="TPR" evidence="11">
    <location>
        <begin position="767"/>
        <end position="800"/>
    </location>
</feature>
<evidence type="ECO:0000256" key="7">
    <source>
        <dbReference type="ARBA" id="ARBA00022803"/>
    </source>
</evidence>
<evidence type="ECO:0000256" key="2">
    <source>
        <dbReference type="ARBA" id="ARBA00004496"/>
    </source>
</evidence>
<dbReference type="GO" id="GO:0046854">
    <property type="term" value="P:phosphatidylinositol phosphate biosynthetic process"/>
    <property type="evidence" value="ECO:0007669"/>
    <property type="project" value="TreeGrafter"/>
</dbReference>
<evidence type="ECO:0000256" key="8">
    <source>
        <dbReference type="ARBA" id="ARBA00023136"/>
    </source>
</evidence>
<evidence type="ECO:0000313" key="13">
    <source>
        <dbReference type="EMBL" id="NXF64208.1"/>
    </source>
</evidence>
<evidence type="ECO:0000256" key="1">
    <source>
        <dbReference type="ARBA" id="ARBA00004236"/>
    </source>
</evidence>
<comment type="function">
    <text evidence="9">Component of a complex required to localize phosphatidylinositol 4-kinase (PI4K) to the plasma membrane. The complex acts as a regulator of phosphatidylinositol 4-phosphate (PtdIns(4)P) synthesis. In the complex, plays a central role in bridging PI4KA to EFR3B and HYCC1, via direct interactions.</text>
</comment>
<evidence type="ECO:0000256" key="4">
    <source>
        <dbReference type="ARBA" id="ARBA00022490"/>
    </source>
</evidence>
<evidence type="ECO:0000256" key="9">
    <source>
        <dbReference type="ARBA" id="ARBA00054379"/>
    </source>
</evidence>
<protein>
    <recommendedName>
        <fullName evidence="10">Tetratricopeptide repeat protein 7A</fullName>
    </recommendedName>
</protein>
<dbReference type="EMBL" id="VWZC01008363">
    <property type="protein sequence ID" value="NXF64208.1"/>
    <property type="molecule type" value="Genomic_DNA"/>
</dbReference>
<dbReference type="PANTHER" id="PTHR23083">
    <property type="entry name" value="TETRATRICOPEPTIDE REPEAT PROTEIN, TPR"/>
    <property type="match status" value="1"/>
</dbReference>
<name>A0A7K8VEN3_9STRI</name>
<keyword evidence="5" id="KW-0597">Phosphoprotein</keyword>
<keyword evidence="6" id="KW-0677">Repeat</keyword>
<dbReference type="SUPFAM" id="SSF48452">
    <property type="entry name" value="TPR-like"/>
    <property type="match status" value="2"/>
</dbReference>
<dbReference type="FunFam" id="1.25.40.10:FF:000066">
    <property type="entry name" value="Tetratricopeptide repeat domain 7A"/>
    <property type="match status" value="1"/>
</dbReference>
<evidence type="ECO:0000256" key="11">
    <source>
        <dbReference type="PROSITE-ProRule" id="PRU00339"/>
    </source>
</evidence>
<evidence type="ECO:0000259" key="12">
    <source>
        <dbReference type="Pfam" id="PF19440"/>
    </source>
</evidence>
<dbReference type="FunFam" id="1.25.40.10:FF:000105">
    <property type="entry name" value="Tetratricopeptide repeat domain 7A"/>
    <property type="match status" value="1"/>
</dbReference>
<evidence type="ECO:0000313" key="14">
    <source>
        <dbReference type="Proteomes" id="UP000542434"/>
    </source>
</evidence>
<dbReference type="GO" id="GO:0005737">
    <property type="term" value="C:cytoplasm"/>
    <property type="evidence" value="ECO:0007669"/>
    <property type="project" value="UniProtKB-SubCell"/>
</dbReference>
<evidence type="ECO:0000256" key="6">
    <source>
        <dbReference type="ARBA" id="ARBA00022737"/>
    </source>
</evidence>
<evidence type="ECO:0000256" key="5">
    <source>
        <dbReference type="ARBA" id="ARBA00022553"/>
    </source>
</evidence>
<keyword evidence="8" id="KW-0472">Membrane</keyword>
<feature type="domain" description="Tetratricopeptide repeat protein 7 N-terminal" evidence="12">
    <location>
        <begin position="2"/>
        <end position="357"/>
    </location>
</feature>
<dbReference type="InterPro" id="IPR019734">
    <property type="entry name" value="TPR_rpt"/>
</dbReference>
<dbReference type="PROSITE" id="PS50005">
    <property type="entry name" value="TPR"/>
    <property type="match status" value="2"/>
</dbReference>
<dbReference type="Pfam" id="PF07719">
    <property type="entry name" value="TPR_2"/>
    <property type="match status" value="1"/>
</dbReference>
<dbReference type="SMART" id="SM00028">
    <property type="entry name" value="TPR"/>
    <property type="match status" value="7"/>
</dbReference>
<keyword evidence="7 11" id="KW-0802">TPR repeat</keyword>
<keyword evidence="4" id="KW-0963">Cytoplasm</keyword>
<dbReference type="InterPro" id="IPR045819">
    <property type="entry name" value="TTC7_N"/>
</dbReference>
<evidence type="ECO:0000256" key="3">
    <source>
        <dbReference type="ARBA" id="ARBA00022475"/>
    </source>
</evidence>
<dbReference type="Pfam" id="PF19440">
    <property type="entry name" value="TTC7_N"/>
    <property type="match status" value="1"/>
</dbReference>
<feature type="repeat" description="TPR" evidence="11">
    <location>
        <begin position="699"/>
        <end position="732"/>
    </location>
</feature>
<feature type="non-terminal residue" evidence="13">
    <location>
        <position position="1"/>
    </location>
</feature>
<feature type="non-terminal residue" evidence="13">
    <location>
        <position position="812"/>
    </location>
</feature>
<keyword evidence="14" id="KW-1185">Reference proteome</keyword>
<proteinExistence type="predicted"/>
<dbReference type="InterPro" id="IPR051722">
    <property type="entry name" value="Endocytosis_PI4K-reg_protein"/>
</dbReference>
<dbReference type="PANTHER" id="PTHR23083:SF475">
    <property type="entry name" value="TETRATRICOPEPTIDE REPEAT PROTEIN 7A"/>
    <property type="match status" value="1"/>
</dbReference>
<comment type="caution">
    <text evidence="13">The sequence shown here is derived from an EMBL/GenBank/DDBJ whole genome shotgun (WGS) entry which is preliminary data.</text>
</comment>
<accession>A0A7K8VEN3</accession>
<evidence type="ECO:0000256" key="10">
    <source>
        <dbReference type="ARBA" id="ARBA00073841"/>
    </source>
</evidence>
<sequence length="812" mass="91286">SEDYGSMLLAEALLEECLKENFAKLKDSIPLIEKNEPKLSEAKQYLTNILNRGKLRPKYMTEAMLILGKLHYVEGSYRDAISMYARAGIDDLSTKDEPLYMLRLVTEAFVIKGLSLERSTNSVASRARLCEREEEVMSCFETACVIAQVYLQELEKTLNITHPRSIKGSNVTYSEFELSYFVEAALQSAYVTHLKKGNIVKGMRSLREILRTVETKATQTFKMMLLSLCNWGELYNTPGDLSLRGNLKVEDCYWSPLSDPLPEFMSKEDQSYVSNLLCRRPELYTEENAFCPQDNVEEALLLLLISESMANRDAVISRAPDQQDDRAVSLRDASAVYDLLSITLGRRGQYVMLSECLERAMKFAFDEFHLWYQLALSMVACGKSAYAVSVLRECAKLRPTDPTVPLLAAKVCIGPLHWLEEGEHFAKMVIDLGEDAGESLAKGYLALGLTYSLQATDATLKGTQDELNKKALQTLERARDLAPEDHQIILYLSLQLALVRQISDAIEHLQEALQLCKDDMNSLHLLALLFSAQKHYQHALDVINMAVVEYPESFSLLFTKVKLEWVHKGPEEALVTCKHMLQVWQMVYNVLQHSGSEKGSSVTETPVIKKHNGLHLTLPDAHDTDSGSQRASSLAASRLEQAMSEITVQSSSMKQGPMQLWIALEQIWLRAAELFMEQQHLKEAGFCIQEAASLFPTSHAVLYMRGRLAEMKGNLEEARQLYDEALTVNPAGVEIMHSLGLVLSRLGRRDLAQKVLRDAIRIQTTSHRAWNSLGEVLQAQGKNEAAIECFLTALDLESSSPVIPFTVIPREL</sequence>
<dbReference type="AlphaFoldDB" id="A0A7K8VEN3"/>
<dbReference type="Gene3D" id="1.25.40.10">
    <property type="entry name" value="Tetratricopeptide repeat domain"/>
    <property type="match status" value="2"/>
</dbReference>
<gene>
    <name evidence="13" type="primary">Ttc7a</name>
    <name evidence="13" type="ORF">CICNIG_R09646</name>
</gene>
<reference evidence="13 14" key="1">
    <citation type="submission" date="2019-09" db="EMBL/GenBank/DDBJ databases">
        <title>Bird 10,000 Genomes (B10K) Project - Family phase.</title>
        <authorList>
            <person name="Zhang G."/>
        </authorList>
    </citation>
    <scope>NUCLEOTIDE SEQUENCE [LARGE SCALE GENOMIC DNA]</scope>
    <source>
        <strain evidence="13">B10K-DU-001-07</strain>
        <tissue evidence="13">Muscle</tissue>
    </source>
</reference>
<keyword evidence="3" id="KW-1003">Cell membrane</keyword>
<dbReference type="Pfam" id="PF13432">
    <property type="entry name" value="TPR_16"/>
    <property type="match status" value="1"/>
</dbReference>